<name>A0A521CMI3_9SPHI</name>
<feature type="compositionally biased region" description="Basic and acidic residues" evidence="1">
    <location>
        <begin position="78"/>
        <end position="87"/>
    </location>
</feature>
<evidence type="ECO:0000256" key="2">
    <source>
        <dbReference type="SAM" id="Phobius"/>
    </source>
</evidence>
<keyword evidence="2" id="KW-0472">Membrane</keyword>
<dbReference type="OrthoDB" id="799376at2"/>
<protein>
    <recommendedName>
        <fullName evidence="5">DUF4834 domain-containing protein</fullName>
    </recommendedName>
</protein>
<feature type="region of interest" description="Disordered" evidence="1">
    <location>
        <begin position="77"/>
        <end position="98"/>
    </location>
</feature>
<accession>A0A521CMI3</accession>
<dbReference type="AlphaFoldDB" id="A0A521CMI3"/>
<gene>
    <name evidence="3" type="ORF">SAMN06265350_104216</name>
</gene>
<proteinExistence type="predicted"/>
<dbReference type="RefSeq" id="WP_142603212.1">
    <property type="nucleotide sequence ID" value="NZ_FXSZ01000004.1"/>
</dbReference>
<keyword evidence="2" id="KW-0812">Transmembrane</keyword>
<dbReference type="Pfam" id="PF16118">
    <property type="entry name" value="DUF4834"/>
    <property type="match status" value="1"/>
</dbReference>
<sequence>MGALIRFIFEIIVIMWLIRVLLRFVAPFLFTSIARKAQRQAEEFYQQQQRQYQYQQNQYQHSQPKGSIHVDYVPPTATEKRKPKLDNAGDFVDYEEVN</sequence>
<organism evidence="3 4">
    <name type="scientific">Solitalea koreensis</name>
    <dbReference type="NCBI Taxonomy" id="543615"/>
    <lineage>
        <taxon>Bacteria</taxon>
        <taxon>Pseudomonadati</taxon>
        <taxon>Bacteroidota</taxon>
        <taxon>Sphingobacteriia</taxon>
        <taxon>Sphingobacteriales</taxon>
        <taxon>Sphingobacteriaceae</taxon>
        <taxon>Solitalea</taxon>
    </lineage>
</organism>
<evidence type="ECO:0000313" key="4">
    <source>
        <dbReference type="Proteomes" id="UP000315971"/>
    </source>
</evidence>
<evidence type="ECO:0000313" key="3">
    <source>
        <dbReference type="EMBL" id="SMO60652.1"/>
    </source>
</evidence>
<dbReference type="InterPro" id="IPR032272">
    <property type="entry name" value="DUF4834"/>
</dbReference>
<evidence type="ECO:0008006" key="5">
    <source>
        <dbReference type="Google" id="ProtNLM"/>
    </source>
</evidence>
<reference evidence="3 4" key="1">
    <citation type="submission" date="2017-05" db="EMBL/GenBank/DDBJ databases">
        <authorList>
            <person name="Varghese N."/>
            <person name="Submissions S."/>
        </authorList>
    </citation>
    <scope>NUCLEOTIDE SEQUENCE [LARGE SCALE GENOMIC DNA]</scope>
    <source>
        <strain evidence="3 4">DSM 21342</strain>
    </source>
</reference>
<dbReference type="Proteomes" id="UP000315971">
    <property type="component" value="Unassembled WGS sequence"/>
</dbReference>
<dbReference type="EMBL" id="FXSZ01000004">
    <property type="protein sequence ID" value="SMO60652.1"/>
    <property type="molecule type" value="Genomic_DNA"/>
</dbReference>
<keyword evidence="2" id="KW-1133">Transmembrane helix</keyword>
<feature type="transmembrane region" description="Helical" evidence="2">
    <location>
        <begin position="7"/>
        <end position="30"/>
    </location>
</feature>
<keyword evidence="4" id="KW-1185">Reference proteome</keyword>
<evidence type="ECO:0000256" key="1">
    <source>
        <dbReference type="SAM" id="MobiDB-lite"/>
    </source>
</evidence>